<sequence>MDNYFSSVPLFRELKFLGILASGTIRANRLLGCELKSEKVLKKEGRGSSDFKIAEEEDLVIVRWYDNGPVNMVSTIVGLGNTTKVKRWSESIKQHVDIDCPQVIAEYNQFMGGVDKLDFLMSLYPLQSKTKKWPEVLDLESWYNTKGLGAPKAL</sequence>
<accession>A0ACB7TN49</accession>
<dbReference type="EMBL" id="CM023481">
    <property type="protein sequence ID" value="KAH6948992.1"/>
    <property type="molecule type" value="Genomic_DNA"/>
</dbReference>
<evidence type="ECO:0000313" key="1">
    <source>
        <dbReference type="EMBL" id="KAH6948992.1"/>
    </source>
</evidence>
<organism evidence="1 2">
    <name type="scientific">Hyalomma asiaticum</name>
    <name type="common">Tick</name>
    <dbReference type="NCBI Taxonomy" id="266040"/>
    <lineage>
        <taxon>Eukaryota</taxon>
        <taxon>Metazoa</taxon>
        <taxon>Ecdysozoa</taxon>
        <taxon>Arthropoda</taxon>
        <taxon>Chelicerata</taxon>
        <taxon>Arachnida</taxon>
        <taxon>Acari</taxon>
        <taxon>Parasitiformes</taxon>
        <taxon>Ixodida</taxon>
        <taxon>Ixodoidea</taxon>
        <taxon>Ixodidae</taxon>
        <taxon>Hyalomminae</taxon>
        <taxon>Hyalomma</taxon>
    </lineage>
</organism>
<comment type="caution">
    <text evidence="1">The sequence shown here is derived from an EMBL/GenBank/DDBJ whole genome shotgun (WGS) entry which is preliminary data.</text>
</comment>
<dbReference type="Proteomes" id="UP000821845">
    <property type="component" value="Chromosome 1"/>
</dbReference>
<gene>
    <name evidence="1" type="ORF">HPB50_027380</name>
</gene>
<reference evidence="1" key="1">
    <citation type="submission" date="2020-05" db="EMBL/GenBank/DDBJ databases">
        <title>Large-scale comparative analyses of tick genomes elucidate their genetic diversity and vector capacities.</title>
        <authorList>
            <person name="Jia N."/>
            <person name="Wang J."/>
            <person name="Shi W."/>
            <person name="Du L."/>
            <person name="Sun Y."/>
            <person name="Zhan W."/>
            <person name="Jiang J."/>
            <person name="Wang Q."/>
            <person name="Zhang B."/>
            <person name="Ji P."/>
            <person name="Sakyi L.B."/>
            <person name="Cui X."/>
            <person name="Yuan T."/>
            <person name="Jiang B."/>
            <person name="Yang W."/>
            <person name="Lam T.T.-Y."/>
            <person name="Chang Q."/>
            <person name="Ding S."/>
            <person name="Wang X."/>
            <person name="Zhu J."/>
            <person name="Ruan X."/>
            <person name="Zhao L."/>
            <person name="Wei J."/>
            <person name="Que T."/>
            <person name="Du C."/>
            <person name="Cheng J."/>
            <person name="Dai P."/>
            <person name="Han X."/>
            <person name="Huang E."/>
            <person name="Gao Y."/>
            <person name="Liu J."/>
            <person name="Shao H."/>
            <person name="Ye R."/>
            <person name="Li L."/>
            <person name="Wei W."/>
            <person name="Wang X."/>
            <person name="Wang C."/>
            <person name="Yang T."/>
            <person name="Huo Q."/>
            <person name="Li W."/>
            <person name="Guo W."/>
            <person name="Chen H."/>
            <person name="Zhou L."/>
            <person name="Ni X."/>
            <person name="Tian J."/>
            <person name="Zhou Y."/>
            <person name="Sheng Y."/>
            <person name="Liu T."/>
            <person name="Pan Y."/>
            <person name="Xia L."/>
            <person name="Li J."/>
            <person name="Zhao F."/>
            <person name="Cao W."/>
        </authorList>
    </citation>
    <scope>NUCLEOTIDE SEQUENCE</scope>
    <source>
        <strain evidence="1">Hyas-2018</strain>
    </source>
</reference>
<evidence type="ECO:0000313" key="2">
    <source>
        <dbReference type="Proteomes" id="UP000821845"/>
    </source>
</evidence>
<proteinExistence type="predicted"/>
<protein>
    <submittedName>
        <fullName evidence="1">Uncharacterized protein</fullName>
    </submittedName>
</protein>
<name>A0ACB7TN49_HYAAI</name>
<keyword evidence="2" id="KW-1185">Reference proteome</keyword>